<comment type="cofactor">
    <cofactor evidence="11">
        <name>Zn(2+)</name>
        <dbReference type="ChEBI" id="CHEBI:29105"/>
    </cofactor>
    <text evidence="11">Binds 2 zinc ions per subunit.</text>
</comment>
<proteinExistence type="inferred from homology"/>
<dbReference type="Gene3D" id="3.40.50.300">
    <property type="entry name" value="P-loop containing nucleotide triphosphate hydrolases"/>
    <property type="match status" value="2"/>
</dbReference>
<dbReference type="SMART" id="SM00487">
    <property type="entry name" value="DEXDc"/>
    <property type="match status" value="1"/>
</dbReference>
<accession>A0ABT3TBW5</accession>
<feature type="binding site" evidence="11">
    <location>
        <position position="464"/>
    </location>
    <ligand>
        <name>Zn(2+)</name>
        <dbReference type="ChEBI" id="CHEBI:29105"/>
        <label>2</label>
    </ligand>
</feature>
<dbReference type="CDD" id="cd18804">
    <property type="entry name" value="SF2_C_priA"/>
    <property type="match status" value="1"/>
</dbReference>
<dbReference type="Pfam" id="PF17764">
    <property type="entry name" value="PriA_3primeBD"/>
    <property type="match status" value="1"/>
</dbReference>
<feature type="binding site" evidence="11">
    <location>
        <position position="449"/>
    </location>
    <ligand>
        <name>Zn(2+)</name>
        <dbReference type="ChEBI" id="CHEBI:29105"/>
        <label>2</label>
    </ligand>
</feature>
<evidence type="ECO:0000256" key="6">
    <source>
        <dbReference type="ARBA" id="ARBA00022806"/>
    </source>
</evidence>
<dbReference type="InterPro" id="IPR011545">
    <property type="entry name" value="DEAD/DEAH_box_helicase_dom"/>
</dbReference>
<dbReference type="PANTHER" id="PTHR30580">
    <property type="entry name" value="PRIMOSOMAL PROTEIN N"/>
    <property type="match status" value="1"/>
</dbReference>
<keyword evidence="4 11" id="KW-0547">Nucleotide-binding</keyword>
<keyword evidence="3 11" id="KW-0479">Metal-binding</keyword>
<dbReference type="EMBL" id="SHNN01000001">
    <property type="protein sequence ID" value="MCX2979782.1"/>
    <property type="molecule type" value="Genomic_DNA"/>
</dbReference>
<dbReference type="HAMAP" id="MF_00983">
    <property type="entry name" value="PriA"/>
    <property type="match status" value="1"/>
</dbReference>
<dbReference type="InterPro" id="IPR027417">
    <property type="entry name" value="P-loop_NTPase"/>
</dbReference>
<keyword evidence="1 11" id="KW-0639">Primosome</keyword>
<evidence type="ECO:0000256" key="1">
    <source>
        <dbReference type="ARBA" id="ARBA00022515"/>
    </source>
</evidence>
<comment type="catalytic activity">
    <reaction evidence="11">
        <text>Couples ATP hydrolysis with the unwinding of duplex DNA by translocating in the 3'-5' direction.</text>
        <dbReference type="EC" id="5.6.2.4"/>
    </reaction>
</comment>
<comment type="caution">
    <text evidence="14">The sequence shown here is derived from an EMBL/GenBank/DDBJ whole genome shotgun (WGS) entry which is preliminary data.</text>
</comment>
<evidence type="ECO:0000256" key="9">
    <source>
        <dbReference type="ARBA" id="ARBA00023125"/>
    </source>
</evidence>
<dbReference type="InterPro" id="IPR001650">
    <property type="entry name" value="Helicase_C-like"/>
</dbReference>
<dbReference type="Gene3D" id="3.40.1440.60">
    <property type="entry name" value="PriA, 3(prime) DNA-binding domain"/>
    <property type="match status" value="1"/>
</dbReference>
<dbReference type="InterPro" id="IPR042115">
    <property type="entry name" value="PriA_3primeBD_sf"/>
</dbReference>
<feature type="domain" description="Helicase ATP-binding" evidence="13">
    <location>
        <begin position="212"/>
        <end position="378"/>
    </location>
</feature>
<evidence type="ECO:0000256" key="4">
    <source>
        <dbReference type="ARBA" id="ARBA00022741"/>
    </source>
</evidence>
<dbReference type="InterPro" id="IPR041236">
    <property type="entry name" value="PriA_C"/>
</dbReference>
<evidence type="ECO:0000256" key="10">
    <source>
        <dbReference type="ARBA" id="ARBA00023235"/>
    </source>
</evidence>
<evidence type="ECO:0000256" key="2">
    <source>
        <dbReference type="ARBA" id="ARBA00022705"/>
    </source>
</evidence>
<keyword evidence="8 11" id="KW-0067">ATP-binding</keyword>
<feature type="binding site" evidence="11">
    <location>
        <position position="437"/>
    </location>
    <ligand>
        <name>Zn(2+)</name>
        <dbReference type="ChEBI" id="CHEBI:29105"/>
        <label>1</label>
    </ligand>
</feature>
<organism evidence="14 15">
    <name type="scientific">Candidatus Litorirhabdus singularis</name>
    <dbReference type="NCBI Taxonomy" id="2518993"/>
    <lineage>
        <taxon>Bacteria</taxon>
        <taxon>Pseudomonadati</taxon>
        <taxon>Pseudomonadota</taxon>
        <taxon>Gammaproteobacteria</taxon>
        <taxon>Cellvibrionales</taxon>
        <taxon>Halieaceae</taxon>
        <taxon>Candidatus Litorirhabdus</taxon>
    </lineage>
</organism>
<sequence length="732" mass="79605">MPILRLAIACPLRQLFDYTPPPDLNPDTLELLKPGVRLLVPFGRRQVTAILVETAAESALPADKLRAAVQLLDTEPVLTQPLLQLCQWAATYYKHPLGEILFAALPAQLRRGTEHNPAGTRQWRLSDAGKGLPAGALRRAPKQAQLLSLLQSQPALSDAEIASQGISRAVLRQLADKSIIESVDSPLRPRPGSSASGLELSPEQRTALSAINSHAAGFSCHLLDGVTGSGKTEVYLQLIAQVVEAGRQALVLVPEIGLTPQTLSRFRERFDAEIAVLHSGHTDAARLKAWEAARSGRAHIVIGTRSAIFTPLLKPGVIIVDEEHDASFKQQDGFRYSARDIAVKRAQLEEIPVLLGSATPSLESMYNAQQGRYQHLFLRERAGAGVLPEIATLDLRKQHLQGGMSAALLDAVSAELAAGNQVLLFLNRRGYAPTLQCHDCGYVAGCKHCDAHLTWHRAAGQLRCHHCDWRCAVPRACPDCRSSQLAASGVGTEQTEQVLTNLFPAVPVFRVDRDSMRTKGALEAVTEQVNLGKPCLLLGTQMLTKGHHFPGITLVGLLDSDAALFSADFRGPERMGQLLTQVAGRAGREDKTGRVLIQTHYPDHPLLNALLQGGYQNYAQQLLEERRQGGLPPFGQLLLVRADARNAQAAEQFLSALRRQLEQRYPGGAQLIGPLPAPLQRKQNRYRMQLLASSSNRGQAQALAAALISTAESLPEAKSVQWSLDVDPQDMT</sequence>
<evidence type="ECO:0000256" key="7">
    <source>
        <dbReference type="ARBA" id="ARBA00022833"/>
    </source>
</evidence>
<keyword evidence="2 11" id="KW-0235">DNA replication</keyword>
<feature type="binding site" evidence="11">
    <location>
        <position position="446"/>
    </location>
    <ligand>
        <name>Zn(2+)</name>
        <dbReference type="ChEBI" id="CHEBI:29105"/>
        <label>2</label>
    </ligand>
</feature>
<dbReference type="InterPro" id="IPR041222">
    <property type="entry name" value="PriA_3primeBD"/>
</dbReference>
<evidence type="ECO:0000256" key="8">
    <source>
        <dbReference type="ARBA" id="ARBA00022840"/>
    </source>
</evidence>
<protein>
    <recommendedName>
        <fullName evidence="11">Replication restart protein PriA</fullName>
    </recommendedName>
    <alternativeName>
        <fullName evidence="11">ATP-dependent DNA helicase PriA</fullName>
        <ecNumber evidence="11">5.6.2.4</ecNumber>
    </alternativeName>
    <alternativeName>
        <fullName evidence="11">DNA 3'-5' helicase PriA</fullName>
    </alternativeName>
</protein>
<evidence type="ECO:0000256" key="5">
    <source>
        <dbReference type="ARBA" id="ARBA00022801"/>
    </source>
</evidence>
<evidence type="ECO:0000259" key="13">
    <source>
        <dbReference type="PROSITE" id="PS51192"/>
    </source>
</evidence>
<dbReference type="Pfam" id="PF18319">
    <property type="entry name" value="Zn_ribbon_PriA"/>
    <property type="match status" value="1"/>
</dbReference>
<dbReference type="InterPro" id="IPR014001">
    <property type="entry name" value="Helicase_ATP-bd"/>
</dbReference>
<keyword evidence="7 11" id="KW-0862">Zinc</keyword>
<feature type="binding site" evidence="11">
    <location>
        <position position="477"/>
    </location>
    <ligand>
        <name>Zn(2+)</name>
        <dbReference type="ChEBI" id="CHEBI:29105"/>
        <label>1</label>
    </ligand>
</feature>
<comment type="catalytic activity">
    <reaction evidence="11">
        <text>ATP + H2O = ADP + phosphate + H(+)</text>
        <dbReference type="Rhea" id="RHEA:13065"/>
        <dbReference type="ChEBI" id="CHEBI:15377"/>
        <dbReference type="ChEBI" id="CHEBI:15378"/>
        <dbReference type="ChEBI" id="CHEBI:30616"/>
        <dbReference type="ChEBI" id="CHEBI:43474"/>
        <dbReference type="ChEBI" id="CHEBI:456216"/>
        <dbReference type="EC" id="5.6.2.4"/>
    </reaction>
</comment>
<dbReference type="NCBIfam" id="NF004067">
    <property type="entry name" value="PRK05580.1-4"/>
    <property type="match status" value="1"/>
</dbReference>
<keyword evidence="9 11" id="KW-0238">DNA-binding</keyword>
<dbReference type="Pfam" id="PF00270">
    <property type="entry name" value="DEAD"/>
    <property type="match status" value="1"/>
</dbReference>
<feature type="binding site" evidence="11">
    <location>
        <position position="480"/>
    </location>
    <ligand>
        <name>Zn(2+)</name>
        <dbReference type="ChEBI" id="CHEBI:29105"/>
        <label>1</label>
    </ligand>
</feature>
<dbReference type="InterPro" id="IPR040498">
    <property type="entry name" value="PriA_CRR"/>
</dbReference>
<keyword evidence="10 11" id="KW-0413">Isomerase</keyword>
<name>A0ABT3TBW5_9GAMM</name>
<feature type="binding site" evidence="11">
    <location>
        <position position="440"/>
    </location>
    <ligand>
        <name>Zn(2+)</name>
        <dbReference type="ChEBI" id="CHEBI:29105"/>
        <label>1</label>
    </ligand>
</feature>
<dbReference type="NCBIfam" id="NF004065">
    <property type="entry name" value="PRK05580.1-1"/>
    <property type="match status" value="1"/>
</dbReference>
<dbReference type="PANTHER" id="PTHR30580:SF0">
    <property type="entry name" value="PRIMOSOMAL PROTEIN N"/>
    <property type="match status" value="1"/>
</dbReference>
<comment type="subunit">
    <text evidence="11">Component of the replication restart primosome.</text>
</comment>
<feature type="region of interest" description="Disordered" evidence="12">
    <location>
        <begin position="182"/>
        <end position="201"/>
    </location>
</feature>
<comment type="similarity">
    <text evidence="11">Belongs to the helicase family. PriA subfamily.</text>
</comment>
<dbReference type="CDD" id="cd17929">
    <property type="entry name" value="DEXHc_priA"/>
    <property type="match status" value="1"/>
</dbReference>
<feature type="binding site" evidence="11">
    <location>
        <position position="467"/>
    </location>
    <ligand>
        <name>Zn(2+)</name>
        <dbReference type="ChEBI" id="CHEBI:29105"/>
        <label>2</label>
    </ligand>
</feature>
<gene>
    <name evidence="11" type="primary">priA</name>
    <name evidence="14" type="ORF">EYC98_02770</name>
</gene>
<dbReference type="RefSeq" id="WP_279243777.1">
    <property type="nucleotide sequence ID" value="NZ_SHNN01000001.1"/>
</dbReference>
<comment type="function">
    <text evidence="11">Initiates the restart of stalled replication forks, which reloads the replicative helicase on sites other than the origin of replication. Recognizes and binds to abandoned replication forks and remodels them to uncover a helicase loading site. Promotes assembly of the primosome at these replication forks.</text>
</comment>
<dbReference type="Pfam" id="PF18074">
    <property type="entry name" value="PriA_C"/>
    <property type="match status" value="1"/>
</dbReference>
<evidence type="ECO:0000313" key="15">
    <source>
        <dbReference type="Proteomes" id="UP001143362"/>
    </source>
</evidence>
<dbReference type="Proteomes" id="UP001143362">
    <property type="component" value="Unassembled WGS sequence"/>
</dbReference>
<evidence type="ECO:0000313" key="14">
    <source>
        <dbReference type="EMBL" id="MCX2979782.1"/>
    </source>
</evidence>
<dbReference type="EC" id="5.6.2.4" evidence="11"/>
<dbReference type="InterPro" id="IPR005259">
    <property type="entry name" value="PriA"/>
</dbReference>
<dbReference type="SUPFAM" id="SSF52540">
    <property type="entry name" value="P-loop containing nucleoside triphosphate hydrolases"/>
    <property type="match status" value="2"/>
</dbReference>
<reference evidence="14" key="1">
    <citation type="submission" date="2019-02" db="EMBL/GenBank/DDBJ databases">
        <authorList>
            <person name="Li S.-H."/>
        </authorList>
    </citation>
    <scope>NUCLEOTIDE SEQUENCE</scope>
    <source>
        <strain evidence="14">IMCC14734</strain>
    </source>
</reference>
<dbReference type="PROSITE" id="PS51192">
    <property type="entry name" value="HELICASE_ATP_BIND_1"/>
    <property type="match status" value="1"/>
</dbReference>
<keyword evidence="5 11" id="KW-0378">Hydrolase</keyword>
<dbReference type="SMART" id="SM00490">
    <property type="entry name" value="HELICc"/>
    <property type="match status" value="1"/>
</dbReference>
<keyword evidence="15" id="KW-1185">Reference proteome</keyword>
<evidence type="ECO:0000256" key="11">
    <source>
        <dbReference type="HAMAP-Rule" id="MF_00983"/>
    </source>
</evidence>
<dbReference type="NCBIfam" id="TIGR00595">
    <property type="entry name" value="priA"/>
    <property type="match status" value="1"/>
</dbReference>
<keyword evidence="6 11" id="KW-0347">Helicase</keyword>
<evidence type="ECO:0000256" key="12">
    <source>
        <dbReference type="SAM" id="MobiDB-lite"/>
    </source>
</evidence>
<evidence type="ECO:0000256" key="3">
    <source>
        <dbReference type="ARBA" id="ARBA00022723"/>
    </source>
</evidence>